<evidence type="ECO:0000313" key="2">
    <source>
        <dbReference type="EMBL" id="CAB5037834.1"/>
    </source>
</evidence>
<accession>A0A6J7S911</accession>
<organism evidence="2">
    <name type="scientific">freshwater metagenome</name>
    <dbReference type="NCBI Taxonomy" id="449393"/>
    <lineage>
        <taxon>unclassified sequences</taxon>
        <taxon>metagenomes</taxon>
        <taxon>ecological metagenomes</taxon>
    </lineage>
</organism>
<protein>
    <submittedName>
        <fullName evidence="2">Unannotated protein</fullName>
    </submittedName>
</protein>
<reference evidence="2" key="1">
    <citation type="submission" date="2020-05" db="EMBL/GenBank/DDBJ databases">
        <authorList>
            <person name="Chiriac C."/>
            <person name="Salcher M."/>
            <person name="Ghai R."/>
            <person name="Kavagutti S V."/>
        </authorList>
    </citation>
    <scope>NUCLEOTIDE SEQUENCE</scope>
</reference>
<proteinExistence type="predicted"/>
<dbReference type="EMBL" id="CAFBMC010000041">
    <property type="protein sequence ID" value="CAB4899597.1"/>
    <property type="molecule type" value="Genomic_DNA"/>
</dbReference>
<name>A0A6J7S911_9ZZZZ</name>
<dbReference type="AlphaFoldDB" id="A0A6J7S911"/>
<evidence type="ECO:0000313" key="1">
    <source>
        <dbReference type="EMBL" id="CAB4899597.1"/>
    </source>
</evidence>
<dbReference type="EMBL" id="CAFBPZ010000037">
    <property type="protein sequence ID" value="CAB5037834.1"/>
    <property type="molecule type" value="Genomic_DNA"/>
</dbReference>
<sequence>MSFGVGTLITGIPGMSVIDVLPGTTEDALRELQAIHLRHFESSYPWAVSDFEQTWLHGASQSYVIEHQWLLLVDGKTCGECVFHVNLDRKVILRHYMAVDQEVRAELPSGWLTAFNDFAEAWCDADSRAHGIELLAMMSEIQPKHVAGWKRMGHLSPAIDYREPTHGKHWKEFGDVEFVPMSVNLKLLPAGKQVPLREVTKAAVSAFLIDNYGLSESNPTVQSILLNCEQLG</sequence>
<gene>
    <name evidence="1" type="ORF">UFOPK3495_00885</name>
    <name evidence="2" type="ORF">UFOPK4237_00710</name>
</gene>